<dbReference type="InterPro" id="IPR018297">
    <property type="entry name" value="A/G_cyclase_CS"/>
</dbReference>
<dbReference type="PROSITE" id="PS50011">
    <property type="entry name" value="PROTEIN_KINASE_DOM"/>
    <property type="match status" value="1"/>
</dbReference>
<evidence type="ECO:0000256" key="3">
    <source>
        <dbReference type="ARBA" id="ARBA00012202"/>
    </source>
</evidence>
<dbReference type="SUPFAM" id="SSF56112">
    <property type="entry name" value="Protein kinase-like (PK-like)"/>
    <property type="match status" value="1"/>
</dbReference>
<dbReference type="RefSeq" id="XP_016974588.1">
    <property type="nucleotide sequence ID" value="XM_017119099.1"/>
</dbReference>
<dbReference type="RefSeq" id="XP_016974589.1">
    <property type="nucleotide sequence ID" value="XM_017119100.1"/>
</dbReference>
<evidence type="ECO:0000259" key="18">
    <source>
        <dbReference type="PROSITE" id="PS50011"/>
    </source>
</evidence>
<name>A0A6P4EDI1_DRORH</name>
<feature type="region of interest" description="Disordered" evidence="16">
    <location>
        <begin position="1257"/>
        <end position="1311"/>
    </location>
</feature>
<keyword evidence="13 15" id="KW-0141">cGMP biosynthesis</keyword>
<comment type="catalytic activity">
    <reaction evidence="1 15">
        <text>GTP = 3',5'-cyclic GMP + diphosphate</text>
        <dbReference type="Rhea" id="RHEA:13665"/>
        <dbReference type="ChEBI" id="CHEBI:33019"/>
        <dbReference type="ChEBI" id="CHEBI:37565"/>
        <dbReference type="ChEBI" id="CHEBI:57746"/>
        <dbReference type="EC" id="4.6.1.2"/>
    </reaction>
</comment>
<dbReference type="SUPFAM" id="SSF53822">
    <property type="entry name" value="Periplasmic binding protein-like I"/>
    <property type="match status" value="1"/>
</dbReference>
<dbReference type="GO" id="GO:0001653">
    <property type="term" value="F:peptide receptor activity"/>
    <property type="evidence" value="ECO:0007669"/>
    <property type="project" value="TreeGrafter"/>
</dbReference>
<dbReference type="CDD" id="cd14042">
    <property type="entry name" value="PK_GC-A_B"/>
    <property type="match status" value="1"/>
</dbReference>
<evidence type="ECO:0000259" key="19">
    <source>
        <dbReference type="PROSITE" id="PS50125"/>
    </source>
</evidence>
<dbReference type="EC" id="4.6.1.2" evidence="3 15"/>
<proteinExistence type="inferred from homology"/>
<evidence type="ECO:0000256" key="14">
    <source>
        <dbReference type="RuleBase" id="RU000405"/>
    </source>
</evidence>
<evidence type="ECO:0000313" key="23">
    <source>
        <dbReference type="RefSeq" id="XP_016974589.1"/>
    </source>
</evidence>
<dbReference type="EnsemblMetazoa" id="XM_044461686.1">
    <property type="protein sequence ID" value="XP_044317621.1"/>
    <property type="gene ID" value="LOC108041235"/>
</dbReference>
<dbReference type="InterPro" id="IPR011009">
    <property type="entry name" value="Kinase-like_dom_sf"/>
</dbReference>
<dbReference type="Gene3D" id="6.10.250.780">
    <property type="match status" value="1"/>
</dbReference>
<evidence type="ECO:0000256" key="2">
    <source>
        <dbReference type="ARBA" id="ARBA00004479"/>
    </source>
</evidence>
<feature type="compositionally biased region" description="Gly residues" evidence="16">
    <location>
        <begin position="1202"/>
        <end position="1212"/>
    </location>
</feature>
<feature type="region of interest" description="Disordered" evidence="16">
    <location>
        <begin position="1192"/>
        <end position="1212"/>
    </location>
</feature>
<reference evidence="21" key="1">
    <citation type="journal article" date="2021" name="Elife">
        <title>Highly contiguous assemblies of 101 drosophilid genomes.</title>
        <authorList>
            <person name="Kim B.Y."/>
            <person name="Wang J.R."/>
            <person name="Miller D.E."/>
            <person name="Barmina O."/>
            <person name="Delaney E."/>
            <person name="Thompson A."/>
            <person name="Comeault A.A."/>
            <person name="Peede D."/>
            <person name="D'Agostino E.R."/>
            <person name="Pelaez J."/>
            <person name="Aguilar J.M."/>
            <person name="Haji D."/>
            <person name="Matsunaga T."/>
            <person name="Armstrong E.E."/>
            <person name="Zych M."/>
            <person name="Ogawa Y."/>
            <person name="Stamenkovic-Radak M."/>
            <person name="Jelic M."/>
            <person name="Veselinovic M.S."/>
            <person name="Tanaskovic M."/>
            <person name="Eric P."/>
            <person name="Gao J.J."/>
            <person name="Katoh T.K."/>
            <person name="Toda M.J."/>
            <person name="Watabe H."/>
            <person name="Watada M."/>
            <person name="Davis J.S."/>
            <person name="Moyle L.C."/>
            <person name="Manoli G."/>
            <person name="Bertolini E."/>
            <person name="Kostal V."/>
            <person name="Hawley R.S."/>
            <person name="Takahashi A."/>
            <person name="Jones C.D."/>
            <person name="Price D.K."/>
            <person name="Whiteman N."/>
            <person name="Kopp A."/>
            <person name="Matute D.R."/>
            <person name="Petrov D.A."/>
        </authorList>
    </citation>
    <scope>NUCLEOTIDE SEQUENCE [LARGE SCALE GENOMIC DNA]</scope>
</reference>
<dbReference type="GO" id="GO:0035556">
    <property type="term" value="P:intracellular signal transduction"/>
    <property type="evidence" value="ECO:0007669"/>
    <property type="project" value="InterPro"/>
</dbReference>
<dbReference type="SMART" id="SM00044">
    <property type="entry name" value="CYCc"/>
    <property type="match status" value="1"/>
</dbReference>
<dbReference type="PANTHER" id="PTHR11920:SF474">
    <property type="entry name" value="RECEPTOR-TYPE GUANYLATE CYCLASE GYC76C"/>
    <property type="match status" value="1"/>
</dbReference>
<evidence type="ECO:0000256" key="16">
    <source>
        <dbReference type="SAM" id="MobiDB-lite"/>
    </source>
</evidence>
<evidence type="ECO:0000256" key="6">
    <source>
        <dbReference type="ARBA" id="ARBA00022741"/>
    </source>
</evidence>
<dbReference type="GO" id="GO:0005525">
    <property type="term" value="F:GTP binding"/>
    <property type="evidence" value="ECO:0007669"/>
    <property type="project" value="UniProtKB-KW"/>
</dbReference>
<evidence type="ECO:0000256" key="5">
    <source>
        <dbReference type="ARBA" id="ARBA00022729"/>
    </source>
</evidence>
<evidence type="ECO:0000313" key="20">
    <source>
        <dbReference type="EnsemblMetazoa" id="XP_044317621.1"/>
    </source>
</evidence>
<dbReference type="PROSITE" id="PS50125">
    <property type="entry name" value="GUANYLATE_CYCLASE_2"/>
    <property type="match status" value="1"/>
</dbReference>
<comment type="subcellular location">
    <subcellularLocation>
        <location evidence="2">Membrane</location>
        <topology evidence="2">Single-pass type I membrane protein</topology>
    </subcellularLocation>
</comment>
<dbReference type="EnsemblMetazoa" id="XM_044461689.1">
    <property type="protein sequence ID" value="XP_044317624.1"/>
    <property type="gene ID" value="LOC108041235"/>
</dbReference>
<dbReference type="GO" id="GO:0005524">
    <property type="term" value="F:ATP binding"/>
    <property type="evidence" value="ECO:0007669"/>
    <property type="project" value="InterPro"/>
</dbReference>
<dbReference type="EnsemblMetazoa" id="XM_044461690.1">
    <property type="protein sequence ID" value="XP_044317625.1"/>
    <property type="gene ID" value="LOC108041235"/>
</dbReference>
<dbReference type="Gene3D" id="3.30.70.1230">
    <property type="entry name" value="Nucleotide cyclase"/>
    <property type="match status" value="1"/>
</dbReference>
<keyword evidence="7" id="KW-1133">Transmembrane helix</keyword>
<protein>
    <recommendedName>
        <fullName evidence="3 15">Guanylate cyclase</fullName>
        <ecNumber evidence="3 15">4.6.1.2</ecNumber>
    </recommendedName>
</protein>
<gene>
    <name evidence="22 23" type="primary">LOC108041235</name>
    <name evidence="20" type="synonym">108041235</name>
</gene>
<evidence type="ECO:0000256" key="11">
    <source>
        <dbReference type="ARBA" id="ARBA00023180"/>
    </source>
</evidence>
<sequence>MTRWPFNLLLLLSVAVRDCSNHRTVLTVGYLTALTGELKTRQGLAISGALTMALDEVNKDPYLLPNVTLDLRWNDTKGDTVLATKAITEMICDGIATIFGPEGPCYVEAIVSQSRNIPMISYKCAEYRASAIPTFARTEPPDTQVVKSLLALLRYYAWQKFSILYEDVWAPVADLLKDQATKRNMTINHKQSFIDNRAKCCELMLDCCRSGYWYQLVQSTMNRTRIYVFLGTANSLVDFMSSMETSGLFARGEYMVIFVDMMVYSEREAEKYLRRVDQIALMSNCHSTENFNQLARSLLVVASTPPTKDYIQFTEQVQKYSSKPPFNLSIPKLFVESNFNKFISIYAAYLYDSVKLYAWAVDKMLREETRVLTDEVIFEVASNGTRVIDTIIKNRTYMSITGSKIKIDQYGDSEGNFSVLAYKPHKWNNSNNIPCKYHMVPVAYFHQGEELPEYKLINGSIDWPSGGEKPTDEPMCGFANELCQKDATHYTSTVAAVVLGVLLFCSGVITMSIYRKWKIELEIEGLLWKIDPNDIKGYSGNEIVSSPSKVSLMSAQSYGSRWTNQFVTSTGRLRGAVVRIKELKFPRKRDISREIMKEMRLLRELRHDNINSFIGASVEPTRILLVTDYCAKGSLYDIIENEDIKLDDLFIASLIHDLIKGMIYIHNSQLIYHGNLKSSNCVVTSRWMLQVTDFGLHDLRQCAENESIGEHQHYRNQLWRAPELLRNHIHGSQKGDVYAFAIIMYEIFSRKGPFGQINFEPKEIVDYVKKLPLKGEDPFRPEVESIIEAESCPDYVLACIRDCWAEDPDERPEFSVIRNRLKKMRGGKTKNIMDQMMEMMEKYANNLEDIVTERTRLLCEEKMKTEDLLHRMLPQSVAEKLTMGQGVEPVSYDLVTIYFSDIVGFTAMSAESTPLQVVNFLNDLYTVFDRIIRGYDVYKVETIGDAYMVVSGLPIKNGDRHAGEIASMALELLQAVKQHRIAHRPNETLKLRIGMHTGPVVAGVVGLTMPRYCLFGDTVNTASRMESNGEALKIHISNKCKLALDKLGGGYITEKRGLVNMKGKGEVVTWWLTGANENAIQKKLVDMMDMPPPLFSRPRKSPKLNPDSRQPSIQAMHFCGTGSRRQSTVPRAMDGESTYSLQGSVRDSPRLVGKRDRDRERPSINGLSTGLFVGGALLESSQASLSTLNHSETNETNCDMDGGSGGVSGSGSGLVRQPNALHKPLAMVRPHRIISATQLPQLGDNEDDSADMLLRESRSLDPMPMQQLRKRHDRVKLPPSKLSKNNSRSLDTGVSLISGNPSGEVESSQLDLDDEMSVNPVDATDGYDDELGLLMRHDNGQLPALRYSGSFPNAQISIVPAGGGRGGGSNCAKHLNNNCNGGVSIEDDLESPLLQRQASLSVPPEEMLAHNKRWHSLEHMDGPGGHGGNSVSYAADIDNRQPGGLDFLSGSSSQHTAKTAGGSKLTNWMSNIFKGNGVRSGEARRVGMAPSGLHGARTGFTDMAASAAARDRESIV</sequence>
<dbReference type="OrthoDB" id="5984008at2759"/>
<dbReference type="SUPFAM" id="SSF55073">
    <property type="entry name" value="Nucleotide cyclase"/>
    <property type="match status" value="1"/>
</dbReference>
<keyword evidence="21" id="KW-1185">Reference proteome</keyword>
<feature type="domain" description="Protein kinase" evidence="18">
    <location>
        <begin position="547"/>
        <end position="824"/>
    </location>
</feature>
<dbReference type="Gene3D" id="1.10.510.10">
    <property type="entry name" value="Transferase(Phosphotransferase) domain 1"/>
    <property type="match status" value="1"/>
</dbReference>
<feature type="signal peptide" evidence="17">
    <location>
        <begin position="1"/>
        <end position="21"/>
    </location>
</feature>
<dbReference type="FunFam" id="3.40.50.2300:FF:000403">
    <property type="entry name" value="Guanylate cyclase"/>
    <property type="match status" value="1"/>
</dbReference>
<dbReference type="Pfam" id="PF00211">
    <property type="entry name" value="Guanylate_cyc"/>
    <property type="match status" value="1"/>
</dbReference>
<dbReference type="Proteomes" id="UP001652680">
    <property type="component" value="Unassembled WGS sequence"/>
</dbReference>
<evidence type="ECO:0000256" key="8">
    <source>
        <dbReference type="ARBA" id="ARBA00023134"/>
    </source>
</evidence>
<dbReference type="InterPro" id="IPR001828">
    <property type="entry name" value="ANF_lig-bd_rcpt"/>
</dbReference>
<evidence type="ECO:0000313" key="22">
    <source>
        <dbReference type="RefSeq" id="XP_016974588.1"/>
    </source>
</evidence>
<keyword evidence="5 17" id="KW-0732">Signal</keyword>
<evidence type="ECO:0000256" key="4">
    <source>
        <dbReference type="ARBA" id="ARBA00022692"/>
    </source>
</evidence>
<dbReference type="Gene3D" id="3.40.50.2300">
    <property type="match status" value="2"/>
</dbReference>
<reference evidence="22 23" key="2">
    <citation type="submission" date="2025-04" db="UniProtKB">
        <authorList>
            <consortium name="RefSeq"/>
        </authorList>
    </citation>
    <scope>IDENTIFICATION</scope>
</reference>
<dbReference type="GO" id="GO:0007168">
    <property type="term" value="P:receptor guanylyl cyclase signaling pathway"/>
    <property type="evidence" value="ECO:0007669"/>
    <property type="project" value="TreeGrafter"/>
</dbReference>
<dbReference type="RefSeq" id="XP_044317621.1">
    <property type="nucleotide sequence ID" value="XM_044461686.1"/>
</dbReference>
<keyword evidence="8" id="KW-0342">GTP-binding</keyword>
<dbReference type="GO" id="GO:0004383">
    <property type="term" value="F:guanylate cyclase activity"/>
    <property type="evidence" value="ECO:0007669"/>
    <property type="project" value="UniProtKB-EC"/>
</dbReference>
<keyword evidence="10" id="KW-0675">Receptor</keyword>
<dbReference type="EnsemblMetazoa" id="XM_044461692.1">
    <property type="protein sequence ID" value="XP_044317627.1"/>
    <property type="gene ID" value="LOC108041235"/>
</dbReference>
<evidence type="ECO:0000256" key="15">
    <source>
        <dbReference type="RuleBase" id="RU003431"/>
    </source>
</evidence>
<keyword evidence="9" id="KW-0472">Membrane</keyword>
<dbReference type="FunFam" id="3.40.50.2300:FF:000568">
    <property type="entry name" value="Guanylate cyclase"/>
    <property type="match status" value="1"/>
</dbReference>
<accession>A0A6P4EDI1</accession>
<evidence type="ECO:0000256" key="17">
    <source>
        <dbReference type="SAM" id="SignalP"/>
    </source>
</evidence>
<evidence type="ECO:0000256" key="9">
    <source>
        <dbReference type="ARBA" id="ARBA00023136"/>
    </source>
</evidence>
<evidence type="ECO:0000256" key="13">
    <source>
        <dbReference type="ARBA" id="ARBA00023293"/>
    </source>
</evidence>
<comment type="similarity">
    <text evidence="14">Belongs to the adenylyl cyclase class-4/guanylyl cyclase family.</text>
</comment>
<dbReference type="Pfam" id="PF01094">
    <property type="entry name" value="ANF_receptor"/>
    <property type="match status" value="1"/>
</dbReference>
<dbReference type="OMA" id="PTDEPMC"/>
<dbReference type="FunFam" id="3.30.70.1230:FF:000019">
    <property type="entry name" value="Guanylate cyclase"/>
    <property type="match status" value="1"/>
</dbReference>
<reference evidence="20" key="3">
    <citation type="submission" date="2025-05" db="UniProtKB">
        <authorList>
            <consortium name="EnsemblMetazoa"/>
        </authorList>
    </citation>
    <scope>IDENTIFICATION</scope>
</reference>
<organism evidence="23">
    <name type="scientific">Drosophila rhopaloa</name>
    <name type="common">Fruit fly</name>
    <dbReference type="NCBI Taxonomy" id="1041015"/>
    <lineage>
        <taxon>Eukaryota</taxon>
        <taxon>Metazoa</taxon>
        <taxon>Ecdysozoa</taxon>
        <taxon>Arthropoda</taxon>
        <taxon>Hexapoda</taxon>
        <taxon>Insecta</taxon>
        <taxon>Pterygota</taxon>
        <taxon>Neoptera</taxon>
        <taxon>Endopterygota</taxon>
        <taxon>Diptera</taxon>
        <taxon>Brachycera</taxon>
        <taxon>Muscomorpha</taxon>
        <taxon>Ephydroidea</taxon>
        <taxon>Drosophilidae</taxon>
        <taxon>Drosophila</taxon>
        <taxon>Sophophora</taxon>
    </lineage>
</organism>
<evidence type="ECO:0000313" key="21">
    <source>
        <dbReference type="Proteomes" id="UP001652680"/>
    </source>
</evidence>
<dbReference type="GO" id="GO:0005886">
    <property type="term" value="C:plasma membrane"/>
    <property type="evidence" value="ECO:0007669"/>
    <property type="project" value="TreeGrafter"/>
</dbReference>
<dbReference type="RefSeq" id="XP_044317622.1">
    <property type="nucleotide sequence ID" value="XM_044461687.1"/>
</dbReference>
<dbReference type="GeneID" id="108041235"/>
<dbReference type="FunFam" id="1.10.510.10:FF:000545">
    <property type="entry name" value="Guanylate cyclase"/>
    <property type="match status" value="1"/>
</dbReference>
<keyword evidence="6" id="KW-0547">Nucleotide-binding</keyword>
<feature type="region of interest" description="Disordered" evidence="16">
    <location>
        <begin position="1135"/>
        <end position="1166"/>
    </location>
</feature>
<dbReference type="GO" id="GO:0004672">
    <property type="term" value="F:protein kinase activity"/>
    <property type="evidence" value="ECO:0007669"/>
    <property type="project" value="InterPro"/>
</dbReference>
<keyword evidence="11" id="KW-0325">Glycoprotein</keyword>
<feature type="chain" id="PRO_5044647179" description="Guanylate cyclase" evidence="17">
    <location>
        <begin position="22"/>
        <end position="1516"/>
    </location>
</feature>
<dbReference type="RefSeq" id="XP_044317626.1">
    <property type="nucleotide sequence ID" value="XM_044461691.1"/>
</dbReference>
<dbReference type="GO" id="GO:0004016">
    <property type="term" value="F:adenylate cyclase activity"/>
    <property type="evidence" value="ECO:0007669"/>
    <property type="project" value="TreeGrafter"/>
</dbReference>
<dbReference type="PANTHER" id="PTHR11920">
    <property type="entry name" value="GUANYLYL CYCLASE"/>
    <property type="match status" value="1"/>
</dbReference>
<dbReference type="EnsemblMetazoa" id="XM_044461688.1">
    <property type="protein sequence ID" value="XP_044317623.1"/>
    <property type="gene ID" value="LOC108041235"/>
</dbReference>
<dbReference type="CDD" id="cd06370">
    <property type="entry name" value="PBP1_SAP_GC-like"/>
    <property type="match status" value="1"/>
</dbReference>
<dbReference type="InterPro" id="IPR028082">
    <property type="entry name" value="Peripla_BP_I"/>
</dbReference>
<evidence type="ECO:0000256" key="10">
    <source>
        <dbReference type="ARBA" id="ARBA00023170"/>
    </source>
</evidence>
<dbReference type="InterPro" id="IPR050401">
    <property type="entry name" value="Cyclic_nucleotide_synthase"/>
</dbReference>
<dbReference type="CDD" id="cd07302">
    <property type="entry name" value="CHD"/>
    <property type="match status" value="1"/>
</dbReference>
<dbReference type="InterPro" id="IPR000719">
    <property type="entry name" value="Prot_kinase_dom"/>
</dbReference>
<feature type="domain" description="Guanylate cyclase" evidence="19">
    <location>
        <begin position="896"/>
        <end position="1026"/>
    </location>
</feature>
<dbReference type="Pfam" id="PF07714">
    <property type="entry name" value="PK_Tyr_Ser-Thr"/>
    <property type="match status" value="1"/>
</dbReference>
<dbReference type="InterPro" id="IPR001245">
    <property type="entry name" value="Ser-Thr/Tyr_kinase_cat_dom"/>
</dbReference>
<dbReference type="EnsemblMetazoa" id="XM_044461691.1">
    <property type="protein sequence ID" value="XP_044317626.1"/>
    <property type="gene ID" value="LOC108041235"/>
</dbReference>
<dbReference type="RefSeq" id="XP_044317625.1">
    <property type="nucleotide sequence ID" value="XM_044461690.1"/>
</dbReference>
<dbReference type="PROSITE" id="PS00452">
    <property type="entry name" value="GUANYLATE_CYCLASE_1"/>
    <property type="match status" value="1"/>
</dbReference>
<keyword evidence="12 14" id="KW-0456">Lyase</keyword>
<dbReference type="InterPro" id="IPR029787">
    <property type="entry name" value="Nucleotide_cyclase"/>
</dbReference>
<dbReference type="RefSeq" id="XP_044317624.1">
    <property type="nucleotide sequence ID" value="XM_044461689.1"/>
</dbReference>
<dbReference type="RefSeq" id="XP_044317623.1">
    <property type="nucleotide sequence ID" value="XM_044461688.1"/>
</dbReference>
<evidence type="ECO:0000256" key="12">
    <source>
        <dbReference type="ARBA" id="ARBA00023239"/>
    </source>
</evidence>
<evidence type="ECO:0000256" key="7">
    <source>
        <dbReference type="ARBA" id="ARBA00022989"/>
    </source>
</evidence>
<dbReference type="InterPro" id="IPR001054">
    <property type="entry name" value="A/G_cyclase"/>
</dbReference>
<feature type="compositionally biased region" description="Basic and acidic residues" evidence="16">
    <location>
        <begin position="1147"/>
        <end position="1162"/>
    </location>
</feature>
<keyword evidence="4" id="KW-0812">Transmembrane</keyword>
<feature type="compositionally biased region" description="Polar residues" evidence="16">
    <location>
        <begin position="1282"/>
        <end position="1310"/>
    </location>
</feature>
<dbReference type="EnsemblMetazoa" id="XM_044461687.1">
    <property type="protein sequence ID" value="XP_044317622.1"/>
    <property type="gene ID" value="LOC108041235"/>
</dbReference>
<dbReference type="RefSeq" id="XP_044317627.1">
    <property type="nucleotide sequence ID" value="XM_044461692.1"/>
</dbReference>
<evidence type="ECO:0000256" key="1">
    <source>
        <dbReference type="ARBA" id="ARBA00001436"/>
    </source>
</evidence>